<proteinExistence type="predicted"/>
<dbReference type="RefSeq" id="WP_094453272.1">
    <property type="nucleotide sequence ID" value="NZ_NOXU01000017.1"/>
</dbReference>
<sequence>MRILLHDFGCYAFIIPLARWLAAQGFEVLHLSAGELTGPRGMPVSQADDPSGLHFSAVMTGRPFTRYALHRRLGDEWRYGRALQRAIDSFRPDLVLSANTPPVAQALALAHSRKQGIPFVNWVQDIFSLGAAPVLGRLPWPLGHVALALLRRLEFGTMARSAGLVVIAPAFLDSLAANGVRHPLTLVRENWALPPPTQHAQTLQAGHWAQSHGLGGCQILLAAGTLGKKHDPDILARLAKGLAAQANARLVVVSQGPGRDHLEKVQAAEAQTTMCLFDYQPAADVPAMLASADIGLVQLNADANGMSIPSKVYSYAAAGLPILAAIPPENHAAQLIREHGLGLTVAPDDHEGLLAAALRLLNDGALREACRAAGLAFTARHGNMDLIGRQFLDFLAQVHRMAQAGPDGSRQRVQE</sequence>
<evidence type="ECO:0000313" key="2">
    <source>
        <dbReference type="EMBL" id="OYQ37170.1"/>
    </source>
</evidence>
<accession>A0A255Z951</accession>
<dbReference type="GO" id="GO:0016757">
    <property type="term" value="F:glycosyltransferase activity"/>
    <property type="evidence" value="ECO:0007669"/>
    <property type="project" value="TreeGrafter"/>
</dbReference>
<dbReference type="InterPro" id="IPR028098">
    <property type="entry name" value="Glyco_trans_4-like_N"/>
</dbReference>
<organism evidence="2 3">
    <name type="scientific">Niveispirillum lacus</name>
    <dbReference type="NCBI Taxonomy" id="1981099"/>
    <lineage>
        <taxon>Bacteria</taxon>
        <taxon>Pseudomonadati</taxon>
        <taxon>Pseudomonadota</taxon>
        <taxon>Alphaproteobacteria</taxon>
        <taxon>Rhodospirillales</taxon>
        <taxon>Azospirillaceae</taxon>
        <taxon>Niveispirillum</taxon>
    </lineage>
</organism>
<evidence type="ECO:0000259" key="1">
    <source>
        <dbReference type="Pfam" id="PF13579"/>
    </source>
</evidence>
<dbReference type="AlphaFoldDB" id="A0A255Z951"/>
<comment type="caution">
    <text evidence="2">The sequence shown here is derived from an EMBL/GenBank/DDBJ whole genome shotgun (WGS) entry which is preliminary data.</text>
</comment>
<dbReference type="OrthoDB" id="3180470at2"/>
<dbReference type="EMBL" id="NOXU01000017">
    <property type="protein sequence ID" value="OYQ37170.1"/>
    <property type="molecule type" value="Genomic_DNA"/>
</dbReference>
<feature type="domain" description="Glycosyltransferase subfamily 4-like N-terminal" evidence="1">
    <location>
        <begin position="17"/>
        <end position="188"/>
    </location>
</feature>
<dbReference type="CDD" id="cd03794">
    <property type="entry name" value="GT4_WbuB-like"/>
    <property type="match status" value="1"/>
</dbReference>
<dbReference type="PANTHER" id="PTHR12526:SF600">
    <property type="entry name" value="GLYCOSYL TRANSFERASE GROUP 1"/>
    <property type="match status" value="1"/>
</dbReference>
<dbReference type="Gene3D" id="3.40.50.2000">
    <property type="entry name" value="Glycogen Phosphorylase B"/>
    <property type="match status" value="2"/>
</dbReference>
<name>A0A255Z951_9PROT</name>
<protein>
    <recommendedName>
        <fullName evidence="1">Glycosyltransferase subfamily 4-like N-terminal domain-containing protein</fullName>
    </recommendedName>
</protein>
<dbReference type="PANTHER" id="PTHR12526">
    <property type="entry name" value="GLYCOSYLTRANSFERASE"/>
    <property type="match status" value="1"/>
</dbReference>
<dbReference type="Pfam" id="PF13579">
    <property type="entry name" value="Glyco_trans_4_4"/>
    <property type="match status" value="1"/>
</dbReference>
<dbReference type="SUPFAM" id="SSF53756">
    <property type="entry name" value="UDP-Glycosyltransferase/glycogen phosphorylase"/>
    <property type="match status" value="1"/>
</dbReference>
<keyword evidence="3" id="KW-1185">Reference proteome</keyword>
<dbReference type="Proteomes" id="UP000216998">
    <property type="component" value="Unassembled WGS sequence"/>
</dbReference>
<dbReference type="Pfam" id="PF13692">
    <property type="entry name" value="Glyco_trans_1_4"/>
    <property type="match status" value="1"/>
</dbReference>
<evidence type="ECO:0000313" key="3">
    <source>
        <dbReference type="Proteomes" id="UP000216998"/>
    </source>
</evidence>
<gene>
    <name evidence="2" type="ORF">CHU95_02145</name>
</gene>
<reference evidence="2 3" key="1">
    <citation type="submission" date="2017-07" db="EMBL/GenBank/DDBJ databases">
        <title>Niveispirillum cyanobacteriorum sp. nov., isolated from cyanobacterial aggregates in a eutrophic lake.</title>
        <authorList>
            <person name="Cai H."/>
        </authorList>
    </citation>
    <scope>NUCLEOTIDE SEQUENCE [LARGE SCALE GENOMIC DNA]</scope>
    <source>
        <strain evidence="3">TH1-14</strain>
    </source>
</reference>